<accession>A0ABU7A4W7</accession>
<evidence type="ECO:0000313" key="2">
    <source>
        <dbReference type="EMBL" id="MED6232876.1"/>
    </source>
</evidence>
<protein>
    <submittedName>
        <fullName evidence="2">Uncharacterized protein</fullName>
    </submittedName>
</protein>
<comment type="caution">
    <text evidence="2">The sequence shown here is derived from an EMBL/GenBank/DDBJ whole genome shotgun (WGS) entry which is preliminary data.</text>
</comment>
<evidence type="ECO:0000256" key="1">
    <source>
        <dbReference type="SAM" id="Phobius"/>
    </source>
</evidence>
<feature type="transmembrane region" description="Helical" evidence="1">
    <location>
        <begin position="62"/>
        <end position="82"/>
    </location>
</feature>
<dbReference type="EMBL" id="JAHUTI010001394">
    <property type="protein sequence ID" value="MED6232876.1"/>
    <property type="molecule type" value="Genomic_DNA"/>
</dbReference>
<evidence type="ECO:0000313" key="3">
    <source>
        <dbReference type="Proteomes" id="UP001345963"/>
    </source>
</evidence>
<keyword evidence="1" id="KW-0812">Transmembrane</keyword>
<keyword evidence="1" id="KW-0472">Membrane</keyword>
<sequence length="165" mass="18725">MVYTTIGQNADFVVHQTVTNIVQKVFAKDIGCTHRASMWKIKWKEKVLYRNVYKQKGVRASLAWGLLLVCPAGDPLLCWAHGWPGVMLYVWLLGTAAAFWSRVYMHFAPLCCGLQAFYFSCHTYKSTLSGDKLTHTHPLNTDTLISTHMLTHLPPDTHTHIPTHT</sequence>
<organism evidence="2 3">
    <name type="scientific">Ataeniobius toweri</name>
    <dbReference type="NCBI Taxonomy" id="208326"/>
    <lineage>
        <taxon>Eukaryota</taxon>
        <taxon>Metazoa</taxon>
        <taxon>Chordata</taxon>
        <taxon>Craniata</taxon>
        <taxon>Vertebrata</taxon>
        <taxon>Euteleostomi</taxon>
        <taxon>Actinopterygii</taxon>
        <taxon>Neopterygii</taxon>
        <taxon>Teleostei</taxon>
        <taxon>Neoteleostei</taxon>
        <taxon>Acanthomorphata</taxon>
        <taxon>Ovalentaria</taxon>
        <taxon>Atherinomorphae</taxon>
        <taxon>Cyprinodontiformes</taxon>
        <taxon>Goodeidae</taxon>
        <taxon>Ataeniobius</taxon>
    </lineage>
</organism>
<gene>
    <name evidence="2" type="ORF">ATANTOWER_003676</name>
</gene>
<keyword evidence="1" id="KW-1133">Transmembrane helix</keyword>
<proteinExistence type="predicted"/>
<reference evidence="2 3" key="1">
    <citation type="submission" date="2021-07" db="EMBL/GenBank/DDBJ databases">
        <authorList>
            <person name="Palmer J.M."/>
        </authorList>
    </citation>
    <scope>NUCLEOTIDE SEQUENCE [LARGE SCALE GENOMIC DNA]</scope>
    <source>
        <strain evidence="2 3">AT_MEX2019</strain>
        <tissue evidence="2">Muscle</tissue>
    </source>
</reference>
<name>A0ABU7A4W7_9TELE</name>
<dbReference type="Proteomes" id="UP001345963">
    <property type="component" value="Unassembled WGS sequence"/>
</dbReference>
<keyword evidence="3" id="KW-1185">Reference proteome</keyword>